<evidence type="ECO:0000313" key="2">
    <source>
        <dbReference type="Proteomes" id="UP001500326"/>
    </source>
</evidence>
<accession>A0ABN2RQ20</accession>
<dbReference type="EMBL" id="BAAAOH010000001">
    <property type="protein sequence ID" value="GAA1972934.1"/>
    <property type="molecule type" value="Genomic_DNA"/>
</dbReference>
<organism evidence="1 2">
    <name type="scientific">Microbacterium pumilum</name>
    <dbReference type="NCBI Taxonomy" id="344165"/>
    <lineage>
        <taxon>Bacteria</taxon>
        <taxon>Bacillati</taxon>
        <taxon>Actinomycetota</taxon>
        <taxon>Actinomycetes</taxon>
        <taxon>Micrococcales</taxon>
        <taxon>Microbacteriaceae</taxon>
        <taxon>Microbacterium</taxon>
    </lineage>
</organism>
<dbReference type="Proteomes" id="UP001500326">
    <property type="component" value="Unassembled WGS sequence"/>
</dbReference>
<reference evidence="1 2" key="1">
    <citation type="journal article" date="2019" name="Int. J. Syst. Evol. Microbiol.">
        <title>The Global Catalogue of Microorganisms (GCM) 10K type strain sequencing project: providing services to taxonomists for standard genome sequencing and annotation.</title>
        <authorList>
            <consortium name="The Broad Institute Genomics Platform"/>
            <consortium name="The Broad Institute Genome Sequencing Center for Infectious Disease"/>
            <person name="Wu L."/>
            <person name="Ma J."/>
        </authorList>
    </citation>
    <scope>NUCLEOTIDE SEQUENCE [LARGE SCALE GENOMIC DNA]</scope>
    <source>
        <strain evidence="1 2">JCM 14902</strain>
    </source>
</reference>
<dbReference type="InterPro" id="IPR025893">
    <property type="entry name" value="Tocopherol_cyclase"/>
</dbReference>
<comment type="caution">
    <text evidence="1">The sequence shown here is derived from an EMBL/GenBank/DDBJ whole genome shotgun (WGS) entry which is preliminary data.</text>
</comment>
<evidence type="ECO:0008006" key="3">
    <source>
        <dbReference type="Google" id="ProtNLM"/>
    </source>
</evidence>
<name>A0ABN2RQ20_9MICO</name>
<sequence length="332" mass="36817">MRHPEAFHGTGVRRGFFEGWYIKLVTADRAQRWAVIPGVFRGLAGDDGERDEAFVQVLDGLTGRSWYHRMPLEQFRASDRGFDVEVGTNRFTSEGAILDLPQLRGSVDFTTALTPWPVTLREPGIMGWYGMVPFMECFHGIVSFGHGLAGSLDIEGHGTSFDGGRGYIEKDWGKAFPAGYVWMASNHIDASTEGVESAGEEQADASLIASVAIIPWLTGSFRGSIIGFRHSGRLHKWTTYNRSRETRLAIDDTHVRWSVTGPDGVLDLDAERVRGGLLHAPLRTAMHQRVEETLDARVSFRHRDAEGRMLIEGVAECAGLEVFGDTERLLAL</sequence>
<dbReference type="PANTHER" id="PTHR35309:SF4">
    <property type="entry name" value="TOCOPHEROL CYCLASE"/>
    <property type="match status" value="1"/>
</dbReference>
<dbReference type="Pfam" id="PF14249">
    <property type="entry name" value="Tocopherol_cycl"/>
    <property type="match status" value="1"/>
</dbReference>
<gene>
    <name evidence="1" type="ORF">GCM10009777_01240</name>
</gene>
<protein>
    <recommendedName>
        <fullName evidence="3">Tocopherol cyclase</fullName>
    </recommendedName>
</protein>
<dbReference type="SUPFAM" id="SSF159245">
    <property type="entry name" value="AttH-like"/>
    <property type="match status" value="1"/>
</dbReference>
<evidence type="ECO:0000313" key="1">
    <source>
        <dbReference type="EMBL" id="GAA1972934.1"/>
    </source>
</evidence>
<proteinExistence type="predicted"/>
<keyword evidence="2" id="KW-1185">Reference proteome</keyword>
<dbReference type="PANTHER" id="PTHR35309">
    <property type="match status" value="1"/>
</dbReference>